<feature type="domain" description="XLF-like N-terminal" evidence="9">
    <location>
        <begin position="5"/>
        <end position="125"/>
    </location>
</feature>
<evidence type="ECO:0000259" key="9">
    <source>
        <dbReference type="Pfam" id="PF09302"/>
    </source>
</evidence>
<feature type="region of interest" description="Disordered" evidence="8">
    <location>
        <begin position="274"/>
        <end position="408"/>
    </location>
</feature>
<feature type="compositionally biased region" description="Polar residues" evidence="8">
    <location>
        <begin position="360"/>
        <end position="373"/>
    </location>
</feature>
<evidence type="ECO:0000256" key="6">
    <source>
        <dbReference type="ARBA" id="ARBA00025747"/>
    </source>
</evidence>
<dbReference type="EMBL" id="JAJVCZ030000009">
    <property type="protein sequence ID" value="KAL0256316.1"/>
    <property type="molecule type" value="Genomic_DNA"/>
</dbReference>
<evidence type="ECO:0000256" key="3">
    <source>
        <dbReference type="ARBA" id="ARBA00023125"/>
    </source>
</evidence>
<keyword evidence="5" id="KW-0539">Nucleus</keyword>
<comment type="similarity">
    <text evidence="6">Belongs to the XRCC4-XLF family. XLF subfamily.</text>
</comment>
<evidence type="ECO:0000259" key="10">
    <source>
        <dbReference type="Pfam" id="PF21928"/>
    </source>
</evidence>
<proteinExistence type="inferred from homology"/>
<feature type="domain" description="XLF-like coiled-coil region" evidence="10">
    <location>
        <begin position="127"/>
        <end position="178"/>
    </location>
</feature>
<accession>A0ABR3C6R8</accession>
<dbReference type="InterPro" id="IPR052287">
    <property type="entry name" value="NHEJ_factor"/>
</dbReference>
<feature type="compositionally biased region" description="Polar residues" evidence="8">
    <location>
        <begin position="215"/>
        <end position="228"/>
    </location>
</feature>
<feature type="region of interest" description="Disordered" evidence="8">
    <location>
        <begin position="208"/>
        <end position="229"/>
    </location>
</feature>
<keyword evidence="3" id="KW-0238">DNA-binding</keyword>
<dbReference type="InterPro" id="IPR053829">
    <property type="entry name" value="XLF-like_CC"/>
</dbReference>
<gene>
    <name evidence="11" type="ORF">SLS55_008709</name>
</gene>
<evidence type="ECO:0000313" key="11">
    <source>
        <dbReference type="EMBL" id="KAL0256316.1"/>
    </source>
</evidence>
<comment type="subcellular location">
    <subcellularLocation>
        <location evidence="1">Nucleus</location>
    </subcellularLocation>
</comment>
<dbReference type="InterPro" id="IPR038051">
    <property type="entry name" value="XRCC4-like_N_sf"/>
</dbReference>
<feature type="compositionally biased region" description="Basic and acidic residues" evidence="8">
    <location>
        <begin position="381"/>
        <end position="397"/>
    </location>
</feature>
<dbReference type="Pfam" id="PF09302">
    <property type="entry name" value="XLF"/>
    <property type="match status" value="1"/>
</dbReference>
<dbReference type="Gene3D" id="2.170.210.10">
    <property type="entry name" value="DNA double-strand break repair and VJ recombination XRCC4, N-terminal"/>
    <property type="match status" value="1"/>
</dbReference>
<protein>
    <recommendedName>
        <fullName evidence="7">Non-homologous end-joining factor 1</fullName>
    </recommendedName>
</protein>
<dbReference type="PANTHER" id="PTHR32235">
    <property type="entry name" value="NON-HOMOLOGOUS END-JOINING FACTOR 1"/>
    <property type="match status" value="1"/>
</dbReference>
<dbReference type="RefSeq" id="XP_066629345.1">
    <property type="nucleotide sequence ID" value="XM_066780116.1"/>
</dbReference>
<name>A0ABR3C6R8_9PEZI</name>
<comment type="caution">
    <text evidence="11">The sequence shown here is derived from an EMBL/GenBank/DDBJ whole genome shotgun (WGS) entry which is preliminary data.</text>
</comment>
<evidence type="ECO:0000256" key="5">
    <source>
        <dbReference type="ARBA" id="ARBA00023242"/>
    </source>
</evidence>
<dbReference type="CDD" id="cd22285">
    <property type="entry name" value="HD_XLF_N"/>
    <property type="match status" value="1"/>
</dbReference>
<sequence length="408" mass="44767">MEAVWKPLKATGAPQSCPPLFAKSQFTSNSYVVFLTDLRHIWEENMDRKSIFKRALLEETPIDPTEDAAQTRLLLDHIRNAIEGRAGTRRQLIKNMDDPQALSLHLTASLPGSLGDLEWMMYCKRLPSASLQHHLISPLISMAHDHMQQVDDLIARLGAKDHVITKLLDRLEGSGTDITSVFPGATGARGSKHLTLREQAARQVQGLGPFDPKQWRQSHSGRQNTRVSDASLPRVLGAITSTEDVDGEINTDDLWVSALPSTVSDSVEDVGDTFIAGSRGGNAPKKDGTELAEEDEFEVRCAQTHEESTTSETEEEDGTEVAKVPDPEPAVHTGTSGTEKPAAAPHRKGKLGVLGGKKQPISTNEGRTTSTPFPSAAPDSEQERADRKREELKRQLEKAQGPKKKRKF</sequence>
<evidence type="ECO:0000256" key="8">
    <source>
        <dbReference type="SAM" id="MobiDB-lite"/>
    </source>
</evidence>
<evidence type="ECO:0000256" key="1">
    <source>
        <dbReference type="ARBA" id="ARBA00004123"/>
    </source>
</evidence>
<evidence type="ECO:0000256" key="4">
    <source>
        <dbReference type="ARBA" id="ARBA00023204"/>
    </source>
</evidence>
<dbReference type="Proteomes" id="UP001430584">
    <property type="component" value="Unassembled WGS sequence"/>
</dbReference>
<dbReference type="InterPro" id="IPR015381">
    <property type="entry name" value="XLF-like_N"/>
</dbReference>
<evidence type="ECO:0000313" key="12">
    <source>
        <dbReference type="Proteomes" id="UP001430584"/>
    </source>
</evidence>
<reference evidence="11 12" key="1">
    <citation type="submission" date="2024-02" db="EMBL/GenBank/DDBJ databases">
        <title>De novo assembly and annotation of 12 fungi associated with fruit tree decline syndrome in Ontario, Canada.</title>
        <authorList>
            <person name="Sulman M."/>
            <person name="Ellouze W."/>
            <person name="Ilyukhin E."/>
        </authorList>
    </citation>
    <scope>NUCLEOTIDE SEQUENCE [LARGE SCALE GENOMIC DNA]</scope>
    <source>
        <strain evidence="11 12">FDS-637</strain>
    </source>
</reference>
<dbReference type="PANTHER" id="PTHR32235:SF1">
    <property type="entry name" value="NON-HOMOLOGOUS END-JOINING FACTOR 1"/>
    <property type="match status" value="1"/>
</dbReference>
<evidence type="ECO:0000256" key="7">
    <source>
        <dbReference type="ARBA" id="ARBA00044529"/>
    </source>
</evidence>
<dbReference type="GeneID" id="92012794"/>
<keyword evidence="2" id="KW-0227">DNA damage</keyword>
<organism evidence="11 12">
    <name type="scientific">Diplodia seriata</name>
    <dbReference type="NCBI Taxonomy" id="420778"/>
    <lineage>
        <taxon>Eukaryota</taxon>
        <taxon>Fungi</taxon>
        <taxon>Dikarya</taxon>
        <taxon>Ascomycota</taxon>
        <taxon>Pezizomycotina</taxon>
        <taxon>Dothideomycetes</taxon>
        <taxon>Dothideomycetes incertae sedis</taxon>
        <taxon>Botryosphaeriales</taxon>
        <taxon>Botryosphaeriaceae</taxon>
        <taxon>Diplodia</taxon>
    </lineage>
</organism>
<evidence type="ECO:0000256" key="2">
    <source>
        <dbReference type="ARBA" id="ARBA00022763"/>
    </source>
</evidence>
<keyword evidence="12" id="KW-1185">Reference proteome</keyword>
<dbReference type="Pfam" id="PF21928">
    <property type="entry name" value="XLF_CC"/>
    <property type="match status" value="1"/>
</dbReference>
<keyword evidence="4" id="KW-0234">DNA repair</keyword>